<dbReference type="OrthoDB" id="3341843at2759"/>
<dbReference type="EMBL" id="JACAZH010000006">
    <property type="protein sequence ID" value="KAF7367175.1"/>
    <property type="molecule type" value="Genomic_DNA"/>
</dbReference>
<protein>
    <submittedName>
        <fullName evidence="2">Uncharacterized protein</fullName>
    </submittedName>
</protein>
<reference evidence="2" key="1">
    <citation type="submission" date="2020-05" db="EMBL/GenBank/DDBJ databases">
        <title>Mycena genomes resolve the evolution of fungal bioluminescence.</title>
        <authorList>
            <person name="Tsai I.J."/>
        </authorList>
    </citation>
    <scope>NUCLEOTIDE SEQUENCE</scope>
    <source>
        <strain evidence="2">160909Yilan</strain>
    </source>
</reference>
<name>A0A8H6Z0K6_9AGAR</name>
<evidence type="ECO:0000256" key="1">
    <source>
        <dbReference type="SAM" id="Phobius"/>
    </source>
</evidence>
<evidence type="ECO:0000313" key="3">
    <source>
        <dbReference type="Proteomes" id="UP000623467"/>
    </source>
</evidence>
<feature type="transmembrane region" description="Helical" evidence="1">
    <location>
        <begin position="100"/>
        <end position="121"/>
    </location>
</feature>
<keyword evidence="3" id="KW-1185">Reference proteome</keyword>
<dbReference type="Proteomes" id="UP000623467">
    <property type="component" value="Unassembled WGS sequence"/>
</dbReference>
<comment type="caution">
    <text evidence="2">The sequence shown here is derived from an EMBL/GenBank/DDBJ whole genome shotgun (WGS) entry which is preliminary data.</text>
</comment>
<feature type="transmembrane region" description="Helical" evidence="1">
    <location>
        <begin position="55"/>
        <end position="79"/>
    </location>
</feature>
<keyword evidence="1" id="KW-0812">Transmembrane</keyword>
<gene>
    <name evidence="2" type="ORF">MSAN_00977400</name>
</gene>
<evidence type="ECO:0000313" key="2">
    <source>
        <dbReference type="EMBL" id="KAF7367175.1"/>
    </source>
</evidence>
<keyword evidence="1" id="KW-0472">Membrane</keyword>
<organism evidence="2 3">
    <name type="scientific">Mycena sanguinolenta</name>
    <dbReference type="NCBI Taxonomy" id="230812"/>
    <lineage>
        <taxon>Eukaryota</taxon>
        <taxon>Fungi</taxon>
        <taxon>Dikarya</taxon>
        <taxon>Basidiomycota</taxon>
        <taxon>Agaricomycotina</taxon>
        <taxon>Agaricomycetes</taxon>
        <taxon>Agaricomycetidae</taxon>
        <taxon>Agaricales</taxon>
        <taxon>Marasmiineae</taxon>
        <taxon>Mycenaceae</taxon>
        <taxon>Mycena</taxon>
    </lineage>
</organism>
<feature type="transmembrane region" description="Helical" evidence="1">
    <location>
        <begin position="12"/>
        <end position="35"/>
    </location>
</feature>
<keyword evidence="1" id="KW-1133">Transmembrane helix</keyword>
<sequence>MLRTWALWECRRSVLISLIILGTCTLLPMIVVTELEIRTLEYLPTIGVGCTVGKAGAIILFAYVLVLSLETSIVIFTAVKAYRDLRYSRQPWLIQLYRDGMIFYVYLLVISLANILVPILAPSMFSNWLASPQRVLHSVLCTRVLLRIRAPPRQTLFLDSIAFDVSESGGTLTFAR</sequence>
<dbReference type="AlphaFoldDB" id="A0A8H6Z0K6"/>
<accession>A0A8H6Z0K6</accession>
<proteinExistence type="predicted"/>